<sequence length="107" mass="11739">MCACACMKLWTKVSSVHLCVLVFSGPGHFFLFDCGGTLMALLYGVFQVSAAFPPPQLTSLNLDGMLASHHWSTQGHDLHCGDTSLVWWLTIEPDDGSIDRPIDRSID</sequence>
<reference evidence="1" key="1">
    <citation type="submission" date="2021-01" db="EMBL/GenBank/DDBJ databases">
        <authorList>
            <person name="Corre E."/>
            <person name="Pelletier E."/>
            <person name="Niang G."/>
            <person name="Scheremetjew M."/>
            <person name="Finn R."/>
            <person name="Kale V."/>
            <person name="Holt S."/>
            <person name="Cochrane G."/>
            <person name="Meng A."/>
            <person name="Brown T."/>
            <person name="Cohen L."/>
        </authorList>
    </citation>
    <scope>NUCLEOTIDE SEQUENCE</scope>
    <source>
        <strain evidence="1">CCMP1594</strain>
    </source>
</reference>
<dbReference type="EMBL" id="HBJA01084938">
    <property type="protein sequence ID" value="CAE0818416.1"/>
    <property type="molecule type" value="Transcribed_RNA"/>
</dbReference>
<organism evidence="1">
    <name type="scientific">Eutreptiella gymnastica</name>
    <dbReference type="NCBI Taxonomy" id="73025"/>
    <lineage>
        <taxon>Eukaryota</taxon>
        <taxon>Discoba</taxon>
        <taxon>Euglenozoa</taxon>
        <taxon>Euglenida</taxon>
        <taxon>Spirocuta</taxon>
        <taxon>Euglenophyceae</taxon>
        <taxon>Eutreptiales</taxon>
        <taxon>Eutreptiaceae</taxon>
        <taxon>Eutreptiella</taxon>
    </lineage>
</organism>
<name>A0A7S4FXF6_9EUGL</name>
<evidence type="ECO:0000313" key="1">
    <source>
        <dbReference type="EMBL" id="CAE0818416.1"/>
    </source>
</evidence>
<protein>
    <submittedName>
        <fullName evidence="1">Uncharacterized protein</fullName>
    </submittedName>
</protein>
<gene>
    <name evidence="1" type="ORF">EGYM00163_LOCUS29584</name>
</gene>
<dbReference type="AlphaFoldDB" id="A0A7S4FXF6"/>
<proteinExistence type="predicted"/>
<accession>A0A7S4FXF6</accession>